<protein>
    <submittedName>
        <fullName evidence="2">Uncharacterized protein</fullName>
    </submittedName>
</protein>
<dbReference type="AlphaFoldDB" id="A0A6J4PZJ5"/>
<dbReference type="EMBL" id="CADCUS010000437">
    <property type="protein sequence ID" value="CAA9426569.1"/>
    <property type="molecule type" value="Genomic_DNA"/>
</dbReference>
<accession>A0A6J4PZJ5</accession>
<feature type="region of interest" description="Disordered" evidence="1">
    <location>
        <begin position="26"/>
        <end position="48"/>
    </location>
</feature>
<proteinExistence type="predicted"/>
<name>A0A6J4PZJ5_9PSEU</name>
<organism evidence="2">
    <name type="scientific">uncultured Pseudonocardia sp</name>
    <dbReference type="NCBI Taxonomy" id="211455"/>
    <lineage>
        <taxon>Bacteria</taxon>
        <taxon>Bacillati</taxon>
        <taxon>Actinomycetota</taxon>
        <taxon>Actinomycetes</taxon>
        <taxon>Pseudonocardiales</taxon>
        <taxon>Pseudonocardiaceae</taxon>
        <taxon>Pseudonocardia</taxon>
        <taxon>environmental samples</taxon>
    </lineage>
</organism>
<sequence length="79" mass="8650">MQRAQADEHGGAGVAQQQVELALPVHRVDRDDDAAGLPRAHHRDHELRDVLQVHRHPVTRCGPAVEQRGGEGVGELVQL</sequence>
<evidence type="ECO:0000256" key="1">
    <source>
        <dbReference type="SAM" id="MobiDB-lite"/>
    </source>
</evidence>
<evidence type="ECO:0000313" key="2">
    <source>
        <dbReference type="EMBL" id="CAA9426569.1"/>
    </source>
</evidence>
<reference evidence="2" key="1">
    <citation type="submission" date="2020-02" db="EMBL/GenBank/DDBJ databases">
        <authorList>
            <person name="Meier V. D."/>
        </authorList>
    </citation>
    <scope>NUCLEOTIDE SEQUENCE</scope>
    <source>
        <strain evidence="2">AVDCRST_MAG66</strain>
    </source>
</reference>
<feature type="non-terminal residue" evidence="2">
    <location>
        <position position="79"/>
    </location>
</feature>
<gene>
    <name evidence="2" type="ORF">AVDCRST_MAG66-2997</name>
</gene>